<dbReference type="RefSeq" id="XP_003675598.1">
    <property type="nucleotide sequence ID" value="XM_003675550.1"/>
</dbReference>
<dbReference type="FunCoup" id="G0VCM2">
    <property type="interactions" value="16"/>
</dbReference>
<feature type="region of interest" description="Disordered" evidence="1">
    <location>
        <begin position="200"/>
        <end position="245"/>
    </location>
</feature>
<evidence type="ECO:0000313" key="2">
    <source>
        <dbReference type="EMBL" id="CCC69232.1"/>
    </source>
</evidence>
<dbReference type="eggNOG" id="ENOG502RZVT">
    <property type="taxonomic scope" value="Eukaryota"/>
</dbReference>
<dbReference type="InParanoid" id="G0VCM2"/>
<name>G0VCM2_NAUCA</name>
<accession>G0VCM2</accession>
<dbReference type="OrthoDB" id="4069919at2759"/>
<reference evidence="2 3" key="1">
    <citation type="journal article" date="2011" name="Proc. Natl. Acad. Sci. U.S.A.">
        <title>Evolutionary erosion of yeast sex chromosomes by mating-type switching accidents.</title>
        <authorList>
            <person name="Gordon J.L."/>
            <person name="Armisen D."/>
            <person name="Proux-Wera E."/>
            <person name="Oheigeartaigh S.S."/>
            <person name="Byrne K.P."/>
            <person name="Wolfe K.H."/>
        </authorList>
    </citation>
    <scope>NUCLEOTIDE SEQUENCE [LARGE SCALE GENOMIC DNA]</scope>
    <source>
        <strain evidence="3">ATCC 76901 / BCRC 22586 / CBS 4309 / NBRC 1992 / NRRL Y-12630</strain>
    </source>
</reference>
<reference key="2">
    <citation type="submission" date="2011-08" db="EMBL/GenBank/DDBJ databases">
        <title>Genome sequence of Naumovozyma castellii.</title>
        <authorList>
            <person name="Gordon J.L."/>
            <person name="Armisen D."/>
            <person name="Proux-Wera E."/>
            <person name="OhEigeartaigh S.S."/>
            <person name="Byrne K.P."/>
            <person name="Wolfe K.H."/>
        </authorList>
    </citation>
    <scope>NUCLEOTIDE SEQUENCE</scope>
    <source>
        <strain>Type strain:CBS 4309</strain>
    </source>
</reference>
<evidence type="ECO:0000313" key="3">
    <source>
        <dbReference type="Proteomes" id="UP000001640"/>
    </source>
</evidence>
<dbReference type="EMBL" id="HE576754">
    <property type="protein sequence ID" value="CCC69232.1"/>
    <property type="molecule type" value="Genomic_DNA"/>
</dbReference>
<sequence length="272" mass="31318">MINNLYTGKVAIAHNSTSNETVHAQQTTLNRFLITQFLKGVQLRYAHLFIDPSDLLTTDLRFVRTSNFFEIILRRAKSTKLQFKKVCCIIIKFLACCNKEFNYMKFLKYNFHKLIVASFILSVPNIQGDEAIKISTRETSYELFSKITGLSAEEITHCCSIVRPIVIRRSRQQTLTLRQAPRMNASINYDGDIFSNEDPQPLSINPRHLNNNDSDLNLNQRWPDAMSTNTLNDSSGDESLETRPSNGYILEPELEQFNRSARKLVQESFRVI</sequence>
<evidence type="ECO:0000256" key="1">
    <source>
        <dbReference type="SAM" id="MobiDB-lite"/>
    </source>
</evidence>
<gene>
    <name evidence="2" type="primary">NCAS0C02420</name>
    <name evidence="2" type="ordered locus">NCAS_0C02420</name>
</gene>
<organism evidence="2 3">
    <name type="scientific">Naumovozyma castellii</name>
    <name type="common">Yeast</name>
    <name type="synonym">Saccharomyces castellii</name>
    <dbReference type="NCBI Taxonomy" id="27288"/>
    <lineage>
        <taxon>Eukaryota</taxon>
        <taxon>Fungi</taxon>
        <taxon>Dikarya</taxon>
        <taxon>Ascomycota</taxon>
        <taxon>Saccharomycotina</taxon>
        <taxon>Saccharomycetes</taxon>
        <taxon>Saccharomycetales</taxon>
        <taxon>Saccharomycetaceae</taxon>
        <taxon>Naumovozyma</taxon>
    </lineage>
</organism>
<dbReference type="OMA" id="CIVIKFL"/>
<keyword evidence="3" id="KW-1185">Reference proteome</keyword>
<feature type="compositionally biased region" description="Low complexity" evidence="1">
    <location>
        <begin position="209"/>
        <end position="219"/>
    </location>
</feature>
<dbReference type="KEGG" id="ncs:NCAS_0C02420"/>
<dbReference type="Proteomes" id="UP000001640">
    <property type="component" value="Chromosome 3"/>
</dbReference>
<dbReference type="AlphaFoldDB" id="G0VCM2"/>
<protein>
    <submittedName>
        <fullName evidence="2">Uncharacterized protein</fullName>
    </submittedName>
</protein>
<proteinExistence type="predicted"/>
<dbReference type="GeneID" id="96902815"/>
<dbReference type="HOGENOM" id="CLU_089385_0_0_1"/>